<keyword evidence="1" id="KW-1133">Transmembrane helix</keyword>
<evidence type="ECO:0000313" key="3">
    <source>
        <dbReference type="Proteomes" id="UP000095673"/>
    </source>
</evidence>
<protein>
    <submittedName>
        <fullName evidence="2">Uncharacterized protein</fullName>
    </submittedName>
</protein>
<name>A0A173TRP5_9FIRM</name>
<evidence type="ECO:0000313" key="2">
    <source>
        <dbReference type="EMBL" id="CUN04990.1"/>
    </source>
</evidence>
<dbReference type="EMBL" id="CYXM01000007">
    <property type="protein sequence ID" value="CUN04990.1"/>
    <property type="molecule type" value="Genomic_DNA"/>
</dbReference>
<organism evidence="2 3">
    <name type="scientific">Agathobacter rectalis</name>
    <dbReference type="NCBI Taxonomy" id="39491"/>
    <lineage>
        <taxon>Bacteria</taxon>
        <taxon>Bacillati</taxon>
        <taxon>Bacillota</taxon>
        <taxon>Clostridia</taxon>
        <taxon>Lachnospirales</taxon>
        <taxon>Lachnospiraceae</taxon>
        <taxon>Agathobacter</taxon>
    </lineage>
</organism>
<feature type="transmembrane region" description="Helical" evidence="1">
    <location>
        <begin position="146"/>
        <end position="167"/>
    </location>
</feature>
<keyword evidence="1" id="KW-0472">Membrane</keyword>
<accession>A0A173TRP5</accession>
<sequence length="246" mass="28350">MTQKRLDNISEGIDFKGYKIKHRYYYDNEKNFIIFEDDKGNVQYLAEKQITNISTLLGKCNLMKELVKDKKSKQWINAQKAAALNEFFCENEDESKKILEDCIKNIEDKELIKKKCYYIGVYLGVTVLILAIVVIIKWLFPNFKYINYGYIVLFGAFGGFISLNTRLPKIKFELYENIVAYVVVSFYKVIFSCVSSIIAYFLLQSDMFFSPLKNTEGAIYVVAVLAGFSESLLPNIFASIENDSST</sequence>
<feature type="transmembrane region" description="Helical" evidence="1">
    <location>
        <begin position="218"/>
        <end position="238"/>
    </location>
</feature>
<dbReference type="RefSeq" id="WP_055238068.1">
    <property type="nucleotide sequence ID" value="NZ_CYXM01000007.1"/>
</dbReference>
<dbReference type="Proteomes" id="UP000095673">
    <property type="component" value="Unassembled WGS sequence"/>
</dbReference>
<feature type="transmembrane region" description="Helical" evidence="1">
    <location>
        <begin position="116"/>
        <end position="140"/>
    </location>
</feature>
<dbReference type="AlphaFoldDB" id="A0A173TRP5"/>
<keyword evidence="1" id="KW-0812">Transmembrane</keyword>
<gene>
    <name evidence="2" type="ORF">ERS852580_01750</name>
</gene>
<reference evidence="2 3" key="1">
    <citation type="submission" date="2015-09" db="EMBL/GenBank/DDBJ databases">
        <authorList>
            <consortium name="Pathogen Informatics"/>
        </authorList>
    </citation>
    <scope>NUCLEOTIDE SEQUENCE [LARGE SCALE GENOMIC DNA]</scope>
    <source>
        <strain evidence="2 3">2789STDY5834968</strain>
    </source>
</reference>
<evidence type="ECO:0000256" key="1">
    <source>
        <dbReference type="SAM" id="Phobius"/>
    </source>
</evidence>
<feature type="transmembrane region" description="Helical" evidence="1">
    <location>
        <begin position="179"/>
        <end position="203"/>
    </location>
</feature>
<proteinExistence type="predicted"/>